<dbReference type="SUPFAM" id="SSF52833">
    <property type="entry name" value="Thioredoxin-like"/>
    <property type="match status" value="1"/>
</dbReference>
<dbReference type="OrthoDB" id="9799122at2"/>
<name>A0A418WK92_9SPHN</name>
<dbReference type="Pfam" id="PF01323">
    <property type="entry name" value="DSBA"/>
    <property type="match status" value="1"/>
</dbReference>
<evidence type="ECO:0000313" key="2">
    <source>
        <dbReference type="EMBL" id="RJF90453.1"/>
    </source>
</evidence>
<keyword evidence="3" id="KW-1185">Reference proteome</keyword>
<dbReference type="CDD" id="cd03024">
    <property type="entry name" value="DsbA_FrnE"/>
    <property type="match status" value="1"/>
</dbReference>
<organism evidence="2 3">
    <name type="scientific">Sphingomonas cavernae</name>
    <dbReference type="NCBI Taxonomy" id="2320861"/>
    <lineage>
        <taxon>Bacteria</taxon>
        <taxon>Pseudomonadati</taxon>
        <taxon>Pseudomonadota</taxon>
        <taxon>Alphaproteobacteria</taxon>
        <taxon>Sphingomonadales</taxon>
        <taxon>Sphingomonadaceae</taxon>
        <taxon>Sphingomonas</taxon>
    </lineage>
</organism>
<feature type="domain" description="DSBA-like thioredoxin" evidence="1">
    <location>
        <begin position="8"/>
        <end position="209"/>
    </location>
</feature>
<reference evidence="2 3" key="1">
    <citation type="submission" date="2018-09" db="EMBL/GenBank/DDBJ databases">
        <authorList>
            <person name="Zhu H."/>
        </authorList>
    </citation>
    <scope>NUCLEOTIDE SEQUENCE [LARGE SCALE GENOMIC DNA]</scope>
    <source>
        <strain evidence="2 3">K2R01-6</strain>
    </source>
</reference>
<proteinExistence type="predicted"/>
<dbReference type="Proteomes" id="UP000286100">
    <property type="component" value="Unassembled WGS sequence"/>
</dbReference>
<dbReference type="PANTHER" id="PTHR13887">
    <property type="entry name" value="GLUTATHIONE S-TRANSFERASE KAPPA"/>
    <property type="match status" value="1"/>
</dbReference>
<evidence type="ECO:0000259" key="1">
    <source>
        <dbReference type="Pfam" id="PF01323"/>
    </source>
</evidence>
<protein>
    <submittedName>
        <fullName evidence="2">DsbA family oxidoreductase</fullName>
    </submittedName>
</protein>
<dbReference type="EMBL" id="QYUM01000003">
    <property type="protein sequence ID" value="RJF90453.1"/>
    <property type="molecule type" value="Genomic_DNA"/>
</dbReference>
<dbReference type="InterPro" id="IPR001853">
    <property type="entry name" value="DSBA-like_thioredoxin_dom"/>
</dbReference>
<evidence type="ECO:0000313" key="3">
    <source>
        <dbReference type="Proteomes" id="UP000286100"/>
    </source>
</evidence>
<dbReference type="AlphaFoldDB" id="A0A418WK92"/>
<accession>A0A418WK92</accession>
<dbReference type="Gene3D" id="3.40.30.10">
    <property type="entry name" value="Glutaredoxin"/>
    <property type="match status" value="1"/>
</dbReference>
<dbReference type="PANTHER" id="PTHR13887:SF41">
    <property type="entry name" value="THIOREDOXIN SUPERFAMILY PROTEIN"/>
    <property type="match status" value="1"/>
</dbReference>
<dbReference type="GO" id="GO:0016491">
    <property type="term" value="F:oxidoreductase activity"/>
    <property type="evidence" value="ECO:0007669"/>
    <property type="project" value="InterPro"/>
</dbReference>
<gene>
    <name evidence="2" type="ORF">D3876_09440</name>
</gene>
<comment type="caution">
    <text evidence="2">The sequence shown here is derived from an EMBL/GenBank/DDBJ whole genome shotgun (WGS) entry which is preliminary data.</text>
</comment>
<dbReference type="InterPro" id="IPR036249">
    <property type="entry name" value="Thioredoxin-like_sf"/>
</dbReference>
<sequence>MTDRNVMQIEIFSDIACPWCYIGKRRFEEALTRFAHRDAVSVVWRSYELSPDMPAEVKMSSVEYLVSKGIPEERVRAMIAQCGEAAASVGIEMRSEGVKRFNTRKGHELLHFARAAGRQDAMAERLFRANFTEGQWLSRIDVLVALAGEAGLDVDDARAALEQGRYTADVIADEQRAQAIGVSGVPFFVLGDKYAISGGQSPEYFLHALETLWREGEPERQAQASQACASDGCAL</sequence>